<name>A0A3Q7FCR6_SOLLC</name>
<feature type="compositionally biased region" description="Basic and acidic residues" evidence="17">
    <location>
        <begin position="930"/>
        <end position="947"/>
    </location>
</feature>
<evidence type="ECO:0000256" key="4">
    <source>
        <dbReference type="ARBA" id="ARBA00007535"/>
    </source>
</evidence>
<keyword evidence="9" id="KW-0862">Zinc</keyword>
<feature type="region of interest" description="Disordered" evidence="17">
    <location>
        <begin position="924"/>
        <end position="949"/>
    </location>
</feature>
<evidence type="ECO:0000256" key="7">
    <source>
        <dbReference type="ARBA" id="ARBA00022723"/>
    </source>
</evidence>
<keyword evidence="12 18" id="KW-1133">Transmembrane helix</keyword>
<dbReference type="InterPro" id="IPR045863">
    <property type="entry name" value="CorA_TM1_TM2"/>
</dbReference>
<feature type="domain" description="Sec23/Sec24 helical" evidence="22">
    <location>
        <begin position="578"/>
        <end position="676"/>
    </location>
</feature>
<reference evidence="24" key="1">
    <citation type="journal article" date="2012" name="Nature">
        <title>The tomato genome sequence provides insights into fleshy fruit evolution.</title>
        <authorList>
            <consortium name="Tomato Genome Consortium"/>
        </authorList>
    </citation>
    <scope>NUCLEOTIDE SEQUENCE [LARGE SCALE GENOMIC DNA]</scope>
    <source>
        <strain evidence="24">cv. Heinz 1706</strain>
    </source>
</reference>
<evidence type="ECO:0000259" key="23">
    <source>
        <dbReference type="Pfam" id="PF08033"/>
    </source>
</evidence>
<evidence type="ECO:0000256" key="16">
    <source>
        <dbReference type="SAM" id="Coils"/>
    </source>
</evidence>
<dbReference type="SUPFAM" id="SSF81995">
    <property type="entry name" value="beta-sandwich domain of Sec23/24"/>
    <property type="match status" value="1"/>
</dbReference>
<dbReference type="PaxDb" id="4081-Solyc03g005380.2.1"/>
<dbReference type="Pfam" id="PF00626">
    <property type="entry name" value="Gelsolin"/>
    <property type="match status" value="1"/>
</dbReference>
<organism evidence="24">
    <name type="scientific">Solanum lycopersicum</name>
    <name type="common">Tomato</name>
    <name type="synonym">Lycopersicon esculentum</name>
    <dbReference type="NCBI Taxonomy" id="4081"/>
    <lineage>
        <taxon>Eukaryota</taxon>
        <taxon>Viridiplantae</taxon>
        <taxon>Streptophyta</taxon>
        <taxon>Embryophyta</taxon>
        <taxon>Tracheophyta</taxon>
        <taxon>Spermatophyta</taxon>
        <taxon>Magnoliopsida</taxon>
        <taxon>eudicotyledons</taxon>
        <taxon>Gunneridae</taxon>
        <taxon>Pentapetalae</taxon>
        <taxon>asterids</taxon>
        <taxon>lamiids</taxon>
        <taxon>Solanales</taxon>
        <taxon>Solanaceae</taxon>
        <taxon>Solanoideae</taxon>
        <taxon>Solaneae</taxon>
        <taxon>Solanum</taxon>
        <taxon>Solanum subgen. Lycopersicon</taxon>
    </lineage>
</organism>
<dbReference type="CDD" id="cd12823">
    <property type="entry name" value="Mrs2_Mfm1p-like"/>
    <property type="match status" value="1"/>
</dbReference>
<evidence type="ECO:0000256" key="1">
    <source>
        <dbReference type="ARBA" id="ARBA00004141"/>
    </source>
</evidence>
<evidence type="ECO:0000259" key="21">
    <source>
        <dbReference type="Pfam" id="PF04811"/>
    </source>
</evidence>
<evidence type="ECO:0000256" key="10">
    <source>
        <dbReference type="ARBA" id="ARBA00022892"/>
    </source>
</evidence>
<dbReference type="AlphaFoldDB" id="A0A3Q7FCR6"/>
<dbReference type="GO" id="GO:0005789">
    <property type="term" value="C:endoplasmic reticulum membrane"/>
    <property type="evidence" value="ECO:0007669"/>
    <property type="project" value="UniProtKB-SubCell"/>
</dbReference>
<dbReference type="InterPro" id="IPR029006">
    <property type="entry name" value="ADF-H/Gelsolin-like_dom_sf"/>
</dbReference>
<evidence type="ECO:0000256" key="15">
    <source>
        <dbReference type="ARBA" id="ARBA00025471"/>
    </source>
</evidence>
<evidence type="ECO:0000313" key="25">
    <source>
        <dbReference type="Proteomes" id="UP000004994"/>
    </source>
</evidence>
<dbReference type="InterPro" id="IPR036175">
    <property type="entry name" value="Sec23/24_helical_dom_sf"/>
</dbReference>
<feature type="domain" description="Sec23/Sec24 beta-sandwich" evidence="23">
    <location>
        <begin position="466"/>
        <end position="566"/>
    </location>
</feature>
<evidence type="ECO:0000259" key="20">
    <source>
        <dbReference type="Pfam" id="PF04810"/>
    </source>
</evidence>
<evidence type="ECO:0000256" key="5">
    <source>
        <dbReference type="ARBA" id="ARBA00022448"/>
    </source>
</evidence>
<evidence type="ECO:0000256" key="8">
    <source>
        <dbReference type="ARBA" id="ARBA00022824"/>
    </source>
</evidence>
<feature type="domain" description="Gelsolin-like" evidence="19">
    <location>
        <begin position="692"/>
        <end position="778"/>
    </location>
</feature>
<dbReference type="PANTHER" id="PTHR11141:SF22">
    <property type="entry name" value="PROTEIN TRANSPORT PROTEIN SEC23 G"/>
    <property type="match status" value="1"/>
</dbReference>
<dbReference type="FunFam" id="2.60.40.1670:FF:000010">
    <property type="entry name" value="Protein transport protein SEC23"/>
    <property type="match status" value="1"/>
</dbReference>
<dbReference type="GO" id="GO:0015095">
    <property type="term" value="F:magnesium ion transmembrane transporter activity"/>
    <property type="evidence" value="ECO:0007669"/>
    <property type="project" value="UniProtKB-ARBA"/>
</dbReference>
<dbReference type="Pfam" id="PF04811">
    <property type="entry name" value="Sec23_trunk"/>
    <property type="match status" value="1"/>
</dbReference>
<dbReference type="InterPro" id="IPR036180">
    <property type="entry name" value="Gelsolin-like_dom_sf"/>
</dbReference>
<dbReference type="Pfam" id="PF01544">
    <property type="entry name" value="CorA"/>
    <property type="match status" value="1"/>
</dbReference>
<keyword evidence="7" id="KW-0479">Metal-binding</keyword>
<dbReference type="Gene3D" id="2.40.128.330">
    <property type="match status" value="1"/>
</dbReference>
<evidence type="ECO:0000256" key="9">
    <source>
        <dbReference type="ARBA" id="ARBA00022833"/>
    </source>
</evidence>
<dbReference type="Gene3D" id="2.60.40.1670">
    <property type="entry name" value="beta-sandwich domain of Sec23/24"/>
    <property type="match status" value="1"/>
</dbReference>
<keyword evidence="25" id="KW-1185">Reference proteome</keyword>
<keyword evidence="13 18" id="KW-0472">Membrane</keyword>
<keyword evidence="6 18" id="KW-0812">Transmembrane</keyword>
<dbReference type="FunFam" id="2.30.30.380:FF:000001">
    <property type="entry name" value="Protein transport protein SEC23"/>
    <property type="match status" value="1"/>
</dbReference>
<dbReference type="Gene3D" id="3.40.20.10">
    <property type="entry name" value="Severin"/>
    <property type="match status" value="1"/>
</dbReference>
<comment type="function">
    <text evidence="15">Component of the coat protein complex II (COPII) which promotes the formation of transport vesicles from the endoplasmic reticulum (ER). The coat has two main functions, the physical deformation of the endoplasmic reticulum membrane into vesicles and the selection of cargo molecules.</text>
</comment>
<dbReference type="InterPro" id="IPR037550">
    <property type="entry name" value="Sec23_C"/>
</dbReference>
<comment type="subcellular location">
    <subcellularLocation>
        <location evidence="2">Cytoplasmic vesicle</location>
        <location evidence="2">COPII-coated vesicle membrane</location>
        <topology evidence="2">Peripheral membrane protein</topology>
        <orientation evidence="2">Cytoplasmic side</orientation>
    </subcellularLocation>
    <subcellularLocation>
        <location evidence="3">Endoplasmic reticulum membrane</location>
        <topology evidence="3">Peripheral membrane protein</topology>
        <orientation evidence="3">Cytoplasmic side</orientation>
    </subcellularLocation>
    <subcellularLocation>
        <location evidence="1">Membrane</location>
        <topology evidence="1">Multi-pass membrane protein</topology>
    </subcellularLocation>
</comment>
<dbReference type="InterPro" id="IPR012990">
    <property type="entry name" value="Beta-sandwich_Sec23_24"/>
</dbReference>
<dbReference type="EnsemblPlants" id="Solyc03g005380.3.1">
    <property type="protein sequence ID" value="Solyc03g005380.3.1"/>
    <property type="gene ID" value="Solyc03g005380.3"/>
</dbReference>
<dbReference type="InterPro" id="IPR006896">
    <property type="entry name" value="Sec23/24_trunk_dom"/>
</dbReference>
<dbReference type="SUPFAM" id="SSF53300">
    <property type="entry name" value="vWA-like"/>
    <property type="match status" value="1"/>
</dbReference>
<dbReference type="Gene3D" id="1.20.58.340">
    <property type="entry name" value="Magnesium transport protein CorA, transmembrane region"/>
    <property type="match status" value="2"/>
</dbReference>
<dbReference type="GO" id="GO:0006886">
    <property type="term" value="P:intracellular protein transport"/>
    <property type="evidence" value="ECO:0007669"/>
    <property type="project" value="InterPro"/>
</dbReference>
<dbReference type="InterPro" id="IPR037364">
    <property type="entry name" value="Sec23"/>
</dbReference>
<dbReference type="GO" id="GO:0070971">
    <property type="term" value="C:endoplasmic reticulum exit site"/>
    <property type="evidence" value="ECO:0000318"/>
    <property type="project" value="GO_Central"/>
</dbReference>
<evidence type="ECO:0000256" key="18">
    <source>
        <dbReference type="SAM" id="Phobius"/>
    </source>
</evidence>
<accession>A0A3Q7FCR6</accession>
<evidence type="ECO:0000259" key="22">
    <source>
        <dbReference type="Pfam" id="PF04815"/>
    </source>
</evidence>
<dbReference type="GO" id="GO:0030127">
    <property type="term" value="C:COPII vesicle coat"/>
    <property type="evidence" value="ECO:0000318"/>
    <property type="project" value="GO_Central"/>
</dbReference>
<evidence type="ECO:0000256" key="6">
    <source>
        <dbReference type="ARBA" id="ARBA00022692"/>
    </source>
</evidence>
<evidence type="ECO:0000256" key="11">
    <source>
        <dbReference type="ARBA" id="ARBA00022927"/>
    </source>
</evidence>
<dbReference type="SUPFAM" id="SSF82919">
    <property type="entry name" value="Zn-finger domain of Sec23/24"/>
    <property type="match status" value="1"/>
</dbReference>
<keyword evidence="16" id="KW-0175">Coiled coil</keyword>
<dbReference type="Gene3D" id="1.20.120.730">
    <property type="entry name" value="Sec23/Sec24 helical domain"/>
    <property type="match status" value="1"/>
</dbReference>
<dbReference type="InterPro" id="IPR036465">
    <property type="entry name" value="vWFA_dom_sf"/>
</dbReference>
<dbReference type="Proteomes" id="UP000004994">
    <property type="component" value="Chromosome 3"/>
</dbReference>
<dbReference type="FunFam" id="3.40.20.10:FF:000014">
    <property type="entry name" value="Protein transport protein SEC23"/>
    <property type="match status" value="1"/>
</dbReference>
<dbReference type="Pfam" id="PF22099">
    <property type="entry name" value="MRS2-like"/>
    <property type="match status" value="1"/>
</dbReference>
<evidence type="ECO:0000256" key="14">
    <source>
        <dbReference type="ARBA" id="ARBA00023329"/>
    </source>
</evidence>
<keyword evidence="11" id="KW-0653">Protein transport</keyword>
<comment type="similarity">
    <text evidence="4">Belongs to the CorA metal ion transporter (MIT) (TC 1.A.35.5) family.</text>
</comment>
<keyword evidence="5" id="KW-0813">Transport</keyword>
<dbReference type="GO" id="GO:0005096">
    <property type="term" value="F:GTPase activator activity"/>
    <property type="evidence" value="ECO:0000318"/>
    <property type="project" value="GO_Central"/>
</dbReference>
<protein>
    <recommendedName>
        <fullName evidence="26">Protein transport protein SEC23</fullName>
    </recommendedName>
</protein>
<feature type="domain" description="Zinc finger Sec23/Sec24-type" evidence="20">
    <location>
        <begin position="53"/>
        <end position="91"/>
    </location>
</feature>
<dbReference type="Gene3D" id="3.40.50.410">
    <property type="entry name" value="von Willebrand factor, type A domain"/>
    <property type="match status" value="1"/>
</dbReference>
<dbReference type="Gramene" id="Solyc03g005380.3.1">
    <property type="protein sequence ID" value="Solyc03g005380.3.1"/>
    <property type="gene ID" value="Solyc03g005380.3"/>
</dbReference>
<dbReference type="InterPro" id="IPR006900">
    <property type="entry name" value="Sec23/24_helical_dom"/>
</dbReference>
<dbReference type="Pfam" id="PF04810">
    <property type="entry name" value="zf-Sec23_Sec24"/>
    <property type="match status" value="1"/>
</dbReference>
<dbReference type="InterPro" id="IPR002523">
    <property type="entry name" value="MgTranspt_CorA/ZnTranspt_ZntB"/>
</dbReference>
<evidence type="ECO:0000256" key="13">
    <source>
        <dbReference type="ARBA" id="ARBA00023136"/>
    </source>
</evidence>
<dbReference type="InParanoid" id="A0A3Q7FCR6"/>
<evidence type="ECO:0000313" key="24">
    <source>
        <dbReference type="EnsemblPlants" id="Solyc03g005380.3.1"/>
    </source>
</evidence>
<feature type="coiled-coil region" evidence="16">
    <location>
        <begin position="1002"/>
        <end position="1029"/>
    </location>
</feature>
<dbReference type="SUPFAM" id="SSF144083">
    <property type="entry name" value="Magnesium transport protein CorA, transmembrane region"/>
    <property type="match status" value="1"/>
</dbReference>
<keyword evidence="8" id="KW-0256">Endoplasmic reticulum</keyword>
<dbReference type="PANTHER" id="PTHR11141">
    <property type="entry name" value="PROTEIN TRANSPORT PROTEIN SEC23"/>
    <property type="match status" value="1"/>
</dbReference>
<evidence type="ECO:0000259" key="19">
    <source>
        <dbReference type="Pfam" id="PF00626"/>
    </source>
</evidence>
<dbReference type="InterPro" id="IPR039204">
    <property type="entry name" value="MRS2-like"/>
</dbReference>
<dbReference type="GO" id="GO:0090110">
    <property type="term" value="P:COPII-coated vesicle cargo loading"/>
    <property type="evidence" value="ECO:0000318"/>
    <property type="project" value="GO_Central"/>
</dbReference>
<dbReference type="InterPro" id="IPR036174">
    <property type="entry name" value="Znf_Sec23_Sec24_sf"/>
</dbReference>
<dbReference type="Pfam" id="PF08033">
    <property type="entry name" value="Sec23_BS"/>
    <property type="match status" value="1"/>
</dbReference>
<evidence type="ECO:0000256" key="17">
    <source>
        <dbReference type="SAM" id="MobiDB-lite"/>
    </source>
</evidence>
<dbReference type="GO" id="GO:0008270">
    <property type="term" value="F:zinc ion binding"/>
    <property type="evidence" value="ECO:0007669"/>
    <property type="project" value="InterPro"/>
</dbReference>
<dbReference type="InterPro" id="IPR006895">
    <property type="entry name" value="Znf_Sec23_Sec24"/>
</dbReference>
<evidence type="ECO:0008006" key="26">
    <source>
        <dbReference type="Google" id="ProtNLM"/>
    </source>
</evidence>
<dbReference type="Gene3D" id="2.30.30.380">
    <property type="entry name" value="Zn-finger domain of Sec23/24"/>
    <property type="match status" value="1"/>
</dbReference>
<evidence type="ECO:0000256" key="12">
    <source>
        <dbReference type="ARBA" id="ARBA00022989"/>
    </source>
</evidence>
<dbReference type="SUPFAM" id="SSF82754">
    <property type="entry name" value="C-terminal, gelsolin-like domain of Sec23/24"/>
    <property type="match status" value="1"/>
</dbReference>
<keyword evidence="10" id="KW-0931">ER-Golgi transport</keyword>
<evidence type="ECO:0000256" key="3">
    <source>
        <dbReference type="ARBA" id="ARBA00004397"/>
    </source>
</evidence>
<dbReference type="InterPro" id="IPR007123">
    <property type="entry name" value="Gelsolin-like_dom"/>
</dbReference>
<proteinExistence type="inferred from homology"/>
<dbReference type="CDD" id="cd11287">
    <property type="entry name" value="Sec23_C"/>
    <property type="match status" value="1"/>
</dbReference>
<feature type="transmembrane region" description="Helical" evidence="18">
    <location>
        <begin position="1136"/>
        <end position="1161"/>
    </location>
</feature>
<evidence type="ECO:0000256" key="2">
    <source>
        <dbReference type="ARBA" id="ARBA00004299"/>
    </source>
</evidence>
<reference evidence="24" key="2">
    <citation type="submission" date="2019-01" db="UniProtKB">
        <authorList>
            <consortium name="EnsemblPlants"/>
        </authorList>
    </citation>
    <scope>IDENTIFICATION</scope>
    <source>
        <strain evidence="24">cv. Heinz 1706</strain>
    </source>
</reference>
<dbReference type="Pfam" id="PF04815">
    <property type="entry name" value="Sec23_helical"/>
    <property type="match status" value="1"/>
</dbReference>
<feature type="transmembrane region" description="Helical" evidence="18">
    <location>
        <begin position="1173"/>
        <end position="1195"/>
    </location>
</feature>
<feature type="domain" description="Sec23/Sec24 trunk" evidence="21">
    <location>
        <begin position="157"/>
        <end position="448"/>
    </location>
</feature>
<sequence>MDFVELEAIEGLRWSWNSWPVSKSEASGLIIPLSIMCTPLMHFNELPVLPYDPLICTQCGAVLNPYARVDYQSRIWVCPFCYRKNPFPKSYLGINENNIPAELFPTYSTVEYHLGKKGLAQNPNSSSNFGNMSLSSKMPSFSSTSSSLDWAGYGIGPAFVFVVDACTSDEELGVVKNELLHVIAQLPETALVGLVVFDSMVRVYDLGFGECCRVVMFHGERELSSEQLNSGNVFAQRRGQWKQFLMRVEAVEGVEEIKRKQKRVKKRSMTKQLLGIHRMKYQAGMVHMAPKQGFLIPLSEGEFSITSAIEDIHSSPQVMPGHRPLRATGVAVSVAVGLLEGCLVSAGSRIMVFTSGPATIGPGMIVNSDFGNTIRNQRDIGNGYAPYYKKSSDFYKHIARRLSDSSIALDLFACSLDQVGAAELRAPVESSGGFMMLTESFDSDQFRKCLRHIFSHDEVGNLKMCLDATIEIVTTKDVKICGALGSCVSLQKKNGSVSDKEIGEGATYMWKLGTLTDKMCIAFFFEVGDEQKAQPSSAFFIQFITNYRYGSMGIRKRVITAARRWVGNHSPEIAAGFDQEAAASVMARLAIDRAESNFSQDVVRWLDKRLIRFASKFGDYIPEDPSSFRLATNLSLFPQFIYYLRRSQFIDVFNCTPDETAFFRLLLNREGVVRSLIMVQPTLFQYSFDGPPVPVLLDICSVSPDVILLFDSYFYVVIHYGSKIAQWRKLGYDKDPSHDSFRKLLEAPEIDAEQLVSERIPVPKLVKCDQHSSQARFLLARLNPSVTHNSTYTQGSDIIFTEELSLQVFIEHLQALAVQEGGGHVVPVDPGTVVGGLKKKGAGARSWLLMDASGLETVLDVDKYEIMHRVQIHARDLRIIDPLLSYPSAILGRERAIVLNLEVLLRDPSDDNVTPVVEELKRRLKPMNANREDQREEKDSNVQHDIEATDEDESPFEFRALEVALEAICSYLAARTLELETAVYPALDMLTSKISSRNLDRVRKLKSQMTRLTARVQKVRDELEQLLDDDDDMADLYLSRKLAGASPVSGSGAASWFLASPTIGSKISRASRASIATVRGDENDVEELEMLLEAYFMQIDGTFNKLTTLREYIDNTEDYINIQLDNHRNQLIQLELFLSSGTVCLSIYSLIAGIFGMNIPYSWNEEHGYMFKWVVAVSGIICAVIFLLIISYARYKGLVGS</sequence>
<dbReference type="STRING" id="4081.A0A3Q7FCR6"/>
<dbReference type="FunCoup" id="A0A3Q7FCR6">
    <property type="interactions" value="223"/>
</dbReference>
<dbReference type="SUPFAM" id="SSF81811">
    <property type="entry name" value="Helical domain of Sec23/24"/>
    <property type="match status" value="1"/>
</dbReference>
<keyword evidence="14" id="KW-0968">Cytoplasmic vesicle</keyword>